<dbReference type="CDD" id="cd17332">
    <property type="entry name" value="MFS_MelB_like"/>
    <property type="match status" value="1"/>
</dbReference>
<proteinExistence type="predicted"/>
<feature type="transmembrane region" description="Helical" evidence="1">
    <location>
        <begin position="208"/>
        <end position="231"/>
    </location>
</feature>
<dbReference type="Pfam" id="PF13347">
    <property type="entry name" value="MFS_2"/>
    <property type="match status" value="1"/>
</dbReference>
<feature type="transmembrane region" description="Helical" evidence="1">
    <location>
        <begin position="359"/>
        <end position="383"/>
    </location>
</feature>
<feature type="transmembrane region" description="Helical" evidence="1">
    <location>
        <begin position="412"/>
        <end position="431"/>
    </location>
</feature>
<keyword evidence="1" id="KW-1133">Transmembrane helix</keyword>
<protein>
    <submittedName>
        <fullName evidence="2">MFS transporter</fullName>
    </submittedName>
</protein>
<dbReference type="GO" id="GO:0005886">
    <property type="term" value="C:plasma membrane"/>
    <property type="evidence" value="ECO:0007669"/>
    <property type="project" value="TreeGrafter"/>
</dbReference>
<keyword evidence="1" id="KW-0812">Transmembrane</keyword>
<dbReference type="EMBL" id="DVMN01000053">
    <property type="protein sequence ID" value="HIU21184.1"/>
    <property type="molecule type" value="Genomic_DNA"/>
</dbReference>
<feature type="transmembrane region" description="Helical" evidence="1">
    <location>
        <begin position="128"/>
        <end position="149"/>
    </location>
</feature>
<feature type="transmembrane region" description="Helical" evidence="1">
    <location>
        <begin position="170"/>
        <end position="188"/>
    </location>
</feature>
<dbReference type="PANTHER" id="PTHR11328">
    <property type="entry name" value="MAJOR FACILITATOR SUPERFAMILY DOMAIN-CONTAINING PROTEIN"/>
    <property type="match status" value="1"/>
</dbReference>
<accession>A0A9D1HRI3</accession>
<evidence type="ECO:0000256" key="1">
    <source>
        <dbReference type="SAM" id="Phobius"/>
    </source>
</evidence>
<evidence type="ECO:0000313" key="2">
    <source>
        <dbReference type="EMBL" id="HIU21184.1"/>
    </source>
</evidence>
<dbReference type="Gene3D" id="1.20.1250.20">
    <property type="entry name" value="MFS general substrate transporter like domains"/>
    <property type="match status" value="1"/>
</dbReference>
<feature type="transmembrane region" description="Helical" evidence="1">
    <location>
        <begin position="96"/>
        <end position="116"/>
    </location>
</feature>
<organism evidence="2 3">
    <name type="scientific">Candidatus Limadaptatus stercorigallinarum</name>
    <dbReference type="NCBI Taxonomy" id="2840845"/>
    <lineage>
        <taxon>Bacteria</taxon>
        <taxon>Bacillati</taxon>
        <taxon>Bacillota</taxon>
        <taxon>Clostridia</taxon>
        <taxon>Eubacteriales</taxon>
        <taxon>Candidatus Limadaptatus</taxon>
    </lineage>
</organism>
<dbReference type="GO" id="GO:0015293">
    <property type="term" value="F:symporter activity"/>
    <property type="evidence" value="ECO:0007669"/>
    <property type="project" value="InterPro"/>
</dbReference>
<dbReference type="SUPFAM" id="SSF103473">
    <property type="entry name" value="MFS general substrate transporter"/>
    <property type="match status" value="1"/>
</dbReference>
<dbReference type="InterPro" id="IPR039672">
    <property type="entry name" value="MFS_2"/>
</dbReference>
<feature type="transmembrane region" description="Helical" evidence="1">
    <location>
        <begin position="451"/>
        <end position="472"/>
    </location>
</feature>
<reference evidence="2" key="2">
    <citation type="journal article" date="2021" name="PeerJ">
        <title>Extensive microbial diversity within the chicken gut microbiome revealed by metagenomics and culture.</title>
        <authorList>
            <person name="Gilroy R."/>
            <person name="Ravi A."/>
            <person name="Getino M."/>
            <person name="Pursley I."/>
            <person name="Horton D.L."/>
            <person name="Alikhan N.F."/>
            <person name="Baker D."/>
            <person name="Gharbi K."/>
            <person name="Hall N."/>
            <person name="Watson M."/>
            <person name="Adriaenssens E.M."/>
            <person name="Foster-Nyarko E."/>
            <person name="Jarju S."/>
            <person name="Secka A."/>
            <person name="Antonio M."/>
            <person name="Oren A."/>
            <person name="Chaudhuri R.R."/>
            <person name="La Ragione R."/>
            <person name="Hildebrand F."/>
            <person name="Pallen M.J."/>
        </authorList>
    </citation>
    <scope>NUCLEOTIDE SEQUENCE</scope>
    <source>
        <strain evidence="2">1063</strain>
    </source>
</reference>
<dbReference type="PANTHER" id="PTHR11328:SF24">
    <property type="entry name" value="MAJOR FACILITATOR SUPERFAMILY (MFS) PROFILE DOMAIN-CONTAINING PROTEIN"/>
    <property type="match status" value="1"/>
</dbReference>
<feature type="transmembrane region" description="Helical" evidence="1">
    <location>
        <begin position="332"/>
        <end position="353"/>
    </location>
</feature>
<comment type="caution">
    <text evidence="2">The sequence shown here is derived from an EMBL/GenBank/DDBJ whole genome shotgun (WGS) entry which is preliminary data.</text>
</comment>
<reference evidence="2" key="1">
    <citation type="submission" date="2020-10" db="EMBL/GenBank/DDBJ databases">
        <authorList>
            <person name="Gilroy R."/>
        </authorList>
    </citation>
    <scope>NUCLEOTIDE SEQUENCE</scope>
    <source>
        <strain evidence="2">1063</strain>
    </source>
</reference>
<name>A0A9D1HRI3_9FIRM</name>
<feature type="transmembrane region" description="Helical" evidence="1">
    <location>
        <begin position="299"/>
        <end position="320"/>
    </location>
</feature>
<dbReference type="AlphaFoldDB" id="A0A9D1HRI3"/>
<keyword evidence="1" id="KW-0472">Membrane</keyword>
<dbReference type="GO" id="GO:0008643">
    <property type="term" value="P:carbohydrate transport"/>
    <property type="evidence" value="ECO:0007669"/>
    <property type="project" value="InterPro"/>
</dbReference>
<dbReference type="InterPro" id="IPR036259">
    <property type="entry name" value="MFS_trans_sf"/>
</dbReference>
<dbReference type="Proteomes" id="UP000824088">
    <property type="component" value="Unassembled WGS sequence"/>
</dbReference>
<sequence>MVSRKAAKPAKDLSYRLSPDYVPTKEKLAYGCGAFMDGGGVALMSCVMLKYMTTMGIAMSVASTIMLVAKFWDAITDPVMGFISDNTRGRFGRRKPYMFAGGVLLLIGIFVMFMPIRDWGVSVGGFTAFIVIMYILWNTFSTIAMVPYCSMASDISPSFKERNNANTVKLVFNAVASGLAYVLPLLFIEALIKEDGYLFMPNMSTTEFWLCLSIIFGVLFGGGLIVCAIFVKERIKATAPKEKFNLRQFFKSYITPYKNRSYRWHIVMYVSAFICLDMISALAVYYATDVWHGYKLFDWDMSSLFIIAPLMVSAVLMFPLARYVMDKKSKQFAFRMGLPAYIIAGVLLCVMDPSWTPPILVPIAAILMGFGFGGAQMMPWIIFPDTVDVGQMATGERATGTYSGMMTLARKIAGAIAVGLIGWILDPLGYISNDSGDPTKYIPQSETVLLAIRLIMGLAIVIFISIAFYASFRYKITNKKLARVRYFIEARKAGTVLSDEEEAERTALVHELYGKQDPGGWVTAAAGADGAEEQNANVSEAVFGEACEDADDSGKEGGDGK</sequence>
<evidence type="ECO:0000313" key="3">
    <source>
        <dbReference type="Proteomes" id="UP000824088"/>
    </source>
</evidence>
<gene>
    <name evidence="2" type="ORF">IAD51_02955</name>
</gene>
<feature type="transmembrane region" description="Helical" evidence="1">
    <location>
        <begin position="266"/>
        <end position="287"/>
    </location>
</feature>